<accession>A0A1H2R4R4</accession>
<dbReference type="GO" id="GO:0005737">
    <property type="term" value="C:cytoplasm"/>
    <property type="evidence" value="ECO:0007669"/>
    <property type="project" value="TreeGrafter"/>
</dbReference>
<dbReference type="PANTHER" id="PTHR13847">
    <property type="entry name" value="SARCOSINE DEHYDROGENASE-RELATED"/>
    <property type="match status" value="1"/>
</dbReference>
<dbReference type="GO" id="GO:0016491">
    <property type="term" value="F:oxidoreductase activity"/>
    <property type="evidence" value="ECO:0007669"/>
    <property type="project" value="UniProtKB-KW"/>
</dbReference>
<dbReference type="AlphaFoldDB" id="A0A1H2R4R4"/>
<dbReference type="EMBL" id="FNMZ01000001">
    <property type="protein sequence ID" value="SDW14130.1"/>
    <property type="molecule type" value="Genomic_DNA"/>
</dbReference>
<dbReference type="Pfam" id="PF01266">
    <property type="entry name" value="DAO"/>
    <property type="match status" value="1"/>
</dbReference>
<keyword evidence="1" id="KW-0560">Oxidoreductase</keyword>
<dbReference type="OrthoDB" id="9806601at2"/>
<evidence type="ECO:0000256" key="1">
    <source>
        <dbReference type="ARBA" id="ARBA00023002"/>
    </source>
</evidence>
<name>A0A1H2R4R4_9RHOB</name>
<gene>
    <name evidence="3" type="ORF">SAMN05444336_101228</name>
</gene>
<dbReference type="Gene3D" id="3.30.9.10">
    <property type="entry name" value="D-Amino Acid Oxidase, subunit A, domain 2"/>
    <property type="match status" value="1"/>
</dbReference>
<proteinExistence type="predicted"/>
<keyword evidence="4" id="KW-1185">Reference proteome</keyword>
<protein>
    <submittedName>
        <fullName evidence="3">Sarcosine oxidase</fullName>
    </submittedName>
</protein>
<dbReference type="RefSeq" id="WP_092679302.1">
    <property type="nucleotide sequence ID" value="NZ_FNMZ01000001.1"/>
</dbReference>
<organism evidence="3 4">
    <name type="scientific">Albimonas donghaensis</name>
    <dbReference type="NCBI Taxonomy" id="356660"/>
    <lineage>
        <taxon>Bacteria</taxon>
        <taxon>Pseudomonadati</taxon>
        <taxon>Pseudomonadota</taxon>
        <taxon>Alphaproteobacteria</taxon>
        <taxon>Rhodobacterales</taxon>
        <taxon>Paracoccaceae</taxon>
        <taxon>Albimonas</taxon>
    </lineage>
</organism>
<dbReference type="STRING" id="356660.SAMN05444336_101228"/>
<dbReference type="SUPFAM" id="SSF51905">
    <property type="entry name" value="FAD/NAD(P)-binding domain"/>
    <property type="match status" value="1"/>
</dbReference>
<feature type="domain" description="FAD dependent oxidoreductase" evidence="2">
    <location>
        <begin position="35"/>
        <end position="386"/>
    </location>
</feature>
<sequence>MTLSAETYSDSLWWRRAAEPAVPSDAPEEALRPVDVAVIGGGFTGLSAALHLAEAGRSVTVIEARHVGFGASGRNGGQVIPGIKIDPDEIMARWGPEAGARALDFVGTDADLVFDLIDRHAIACAPRRKGWIQAAHSTRALGPILARARQWERQGAPIEILDRDAIAAATGTEAYFGGWRDLRAGVVQPLAFARGLARAAQAAGARILQDTQAAAPEPDGDGWRIATPHGTLRARAVIVAANAYGEGLIPGLSRSVLQVQSTVIATEPLSPNVAASVLPAGACVSETRKLAFYFRKEDDGRLVFGGRGAVGADYATDLARALEDGMRRMYPQIGDAAVAHEWSGHLALTLDHLPHLHTPAPGLFAALGYNGRGLALATATGRALARHIAEGAPLPIPASAIRPVAWHGVRAPVMNAGIRFYWLKDRLGFAS</sequence>
<evidence type="ECO:0000259" key="2">
    <source>
        <dbReference type="Pfam" id="PF01266"/>
    </source>
</evidence>
<dbReference type="Proteomes" id="UP000199118">
    <property type="component" value="Unassembled WGS sequence"/>
</dbReference>
<reference evidence="3 4" key="1">
    <citation type="submission" date="2016-10" db="EMBL/GenBank/DDBJ databases">
        <authorList>
            <person name="de Groot N.N."/>
        </authorList>
    </citation>
    <scope>NUCLEOTIDE SEQUENCE [LARGE SCALE GENOMIC DNA]</scope>
    <source>
        <strain evidence="3 4">DSM 17890</strain>
    </source>
</reference>
<dbReference type="PRINTS" id="PR00411">
    <property type="entry name" value="PNDRDTASEI"/>
</dbReference>
<dbReference type="InterPro" id="IPR006076">
    <property type="entry name" value="FAD-dep_OxRdtase"/>
</dbReference>
<dbReference type="InterPro" id="IPR036188">
    <property type="entry name" value="FAD/NAD-bd_sf"/>
</dbReference>
<dbReference type="Gene3D" id="3.50.50.60">
    <property type="entry name" value="FAD/NAD(P)-binding domain"/>
    <property type="match status" value="1"/>
</dbReference>
<evidence type="ECO:0000313" key="3">
    <source>
        <dbReference type="EMBL" id="SDW14130.1"/>
    </source>
</evidence>
<dbReference type="PANTHER" id="PTHR13847:SF281">
    <property type="entry name" value="FAD DEPENDENT OXIDOREDUCTASE DOMAIN-CONTAINING PROTEIN"/>
    <property type="match status" value="1"/>
</dbReference>
<evidence type="ECO:0000313" key="4">
    <source>
        <dbReference type="Proteomes" id="UP000199118"/>
    </source>
</evidence>